<keyword evidence="5" id="KW-0539">Nucleus</keyword>
<keyword evidence="7" id="KW-1185">Reference proteome</keyword>
<organism evidence="6 7">
    <name type="scientific">Cylicocyclus nassatus</name>
    <name type="common">Nematode worm</name>
    <dbReference type="NCBI Taxonomy" id="53992"/>
    <lineage>
        <taxon>Eukaryota</taxon>
        <taxon>Metazoa</taxon>
        <taxon>Ecdysozoa</taxon>
        <taxon>Nematoda</taxon>
        <taxon>Chromadorea</taxon>
        <taxon>Rhabditida</taxon>
        <taxon>Rhabditina</taxon>
        <taxon>Rhabditomorpha</taxon>
        <taxon>Strongyloidea</taxon>
        <taxon>Strongylidae</taxon>
        <taxon>Cylicocyclus</taxon>
    </lineage>
</organism>
<reference evidence="6" key="1">
    <citation type="submission" date="2023-07" db="EMBL/GenBank/DDBJ databases">
        <authorList>
            <consortium name="CYATHOMIX"/>
        </authorList>
    </citation>
    <scope>NUCLEOTIDE SEQUENCE</scope>
    <source>
        <strain evidence="6">N/A</strain>
    </source>
</reference>
<comment type="caution">
    <text evidence="6">The sequence shown here is derived from an EMBL/GenBank/DDBJ whole genome shotgun (WGS) entry which is preliminary data.</text>
</comment>
<sequence>MVSSKNTANLLSIRYKARAFDSCISLYCMSLPSKRRCASVRPSTYSSQKSDFSTSPLGSSCIKTPVRCSTASPPIPSARNAIEDTKSLKIQSPPASPTKGALVRNLPTPVGGNFGSANITQLPKYAVSTEQRIAELQEELQLVESGRHPKYLEKLREFRQKQADEIEMIDIMYEREKEEIERKFRLEHAAIQRELKEREDDLVQALLLEVDDRIRFIEAEVAVLDVAGPACPTFSMNKKCLRRRPHDTPTSTEKKKARTTAPVIIHLLPEHIIAEDVRLLVPAESIPSVVQHHKVSLDNGKLIYEGKTYQRGQALVVQTENYGAFAGMILSICEQYIQFRSTVPGDTRQVLATMDDLESGRVILRKKIV</sequence>
<dbReference type="GO" id="GO:0010468">
    <property type="term" value="P:regulation of gene expression"/>
    <property type="evidence" value="ECO:0007669"/>
    <property type="project" value="UniProtKB-ARBA"/>
</dbReference>
<evidence type="ECO:0000256" key="2">
    <source>
        <dbReference type="ARBA" id="ARBA00022491"/>
    </source>
</evidence>
<accession>A0AA36HGF1</accession>
<proteinExistence type="predicted"/>
<dbReference type="GO" id="GO:0005654">
    <property type="term" value="C:nucleoplasm"/>
    <property type="evidence" value="ECO:0007669"/>
    <property type="project" value="UniProtKB-ARBA"/>
</dbReference>
<evidence type="ECO:0000313" key="6">
    <source>
        <dbReference type="EMBL" id="CAJ0609702.1"/>
    </source>
</evidence>
<evidence type="ECO:0000313" key="7">
    <source>
        <dbReference type="Proteomes" id="UP001176961"/>
    </source>
</evidence>
<dbReference type="EMBL" id="CATQJL010000326">
    <property type="protein sequence ID" value="CAJ0609702.1"/>
    <property type="molecule type" value="Genomic_DNA"/>
</dbReference>
<evidence type="ECO:0000256" key="3">
    <source>
        <dbReference type="ARBA" id="ARBA00023015"/>
    </source>
</evidence>
<dbReference type="InterPro" id="IPR013907">
    <property type="entry name" value="Sds3"/>
</dbReference>
<name>A0AA36HGF1_CYLNA</name>
<dbReference type="Proteomes" id="UP001176961">
    <property type="component" value="Unassembled WGS sequence"/>
</dbReference>
<dbReference type="Pfam" id="PF08598">
    <property type="entry name" value="Sds3"/>
    <property type="match status" value="1"/>
</dbReference>
<keyword evidence="3" id="KW-0805">Transcription regulation</keyword>
<evidence type="ECO:0000256" key="5">
    <source>
        <dbReference type="ARBA" id="ARBA00023242"/>
    </source>
</evidence>
<gene>
    <name evidence="6" type="ORF">CYNAS_LOCUS21685</name>
</gene>
<evidence type="ECO:0000256" key="4">
    <source>
        <dbReference type="ARBA" id="ARBA00023163"/>
    </source>
</evidence>
<keyword evidence="2" id="KW-0678">Repressor</keyword>
<dbReference type="SMART" id="SM01401">
    <property type="entry name" value="Sds3"/>
    <property type="match status" value="1"/>
</dbReference>
<keyword evidence="4" id="KW-0804">Transcription</keyword>
<dbReference type="PANTHER" id="PTHR21964">
    <property type="entry name" value="BREAST CANCER METASTASIS-SUPPRESSOR 1"/>
    <property type="match status" value="1"/>
</dbReference>
<evidence type="ECO:0000256" key="1">
    <source>
        <dbReference type="ARBA" id="ARBA00004123"/>
    </source>
</evidence>
<comment type="subcellular location">
    <subcellularLocation>
        <location evidence="1">Nucleus</location>
    </subcellularLocation>
</comment>
<dbReference type="AlphaFoldDB" id="A0AA36HGF1"/>
<protein>
    <submittedName>
        <fullName evidence="6">Uncharacterized protein</fullName>
    </submittedName>
</protein>